<comment type="caution">
    <text evidence="5">The sequence shown here is derived from an EMBL/GenBank/DDBJ whole genome shotgun (WGS) entry which is preliminary data.</text>
</comment>
<feature type="compositionally biased region" description="Low complexity" evidence="1">
    <location>
        <begin position="760"/>
        <end position="772"/>
    </location>
</feature>
<sequence length="877" mass="96247">MMRLGLCYVVVMTTIGATRAGGKLISYEDNGMTPEAPFVFVGETLRLCCNVTRAYRDVTAPSDVMFFAKDEAVREAEIGWQPGSRSVVCMEYAVEHTPFKLKKYYCNVSVPPPSPPQHRLHQQQQQQCLGYQIVRTDYSPKSLMENFQVECVLEEVNLTCVFADVKQRGIVPQRSTLSVHFSRRGTQRALDVTCRQGTCSTTLWQGTDFFLPEIVSFNITLTYTVTDAGTWNDNHTYHFTNITQSGAHVFQITPSQRVRVPPPRQLSVTSLNASCLHVTWRVVSWEQLHWRLVLFSPRNTSILKEEALEGKNLTSYQLCDPDISPFTLYNVTLSCRRGSSQVWSHVTATSVRTPMAPPDGSPDLAPGYSFRGEHEAVFYWKPVSANGPKLDYQVTITTARQHTATPSPRPQRTVHLTTNVTHVSVRVDDLDLDAGSEVHVQAENAAGGGRVVSAIRLAPGLDEGPELLAIVEKEKADFVTLNITWPAALSSFIDSYTVFWCAHSTRVPGDCKGEVAWQSVPANTTWYSLAVRSSAWPVTYGVSTQYSVGDSILTTGFRFSACFFTRDNAGTLQAVYSQGCNGKMLAVSYFREPLYVAAAFVVVGCLAGISCCALVVTGARAASARFRQAEQKFAKHITHRTETDAVLEKKRVVPAVGFPVCHEDQCVVTALMVSRGVSDLSHSTGYSTQHEDVADRYHQADIVNGALGRDVSAAFSHLNTAAADNDTNTYNPTDVSWICINSLSPDTDPQPMKDLESDSDSNAESSSSVVVASERREASACSVSTQHRYGPWGALCESETHERYVPGPEAYFPADDVSLSSTASPLSQGSDWSDGEEEASDICGQETSLLSSACPDRYTSLTSSLSRQQQPPCGQSL</sequence>
<feature type="signal peptide" evidence="3">
    <location>
        <begin position="1"/>
        <end position="20"/>
    </location>
</feature>
<reference evidence="5 6" key="1">
    <citation type="submission" date="2024-02" db="EMBL/GenBank/DDBJ databases">
        <title>Chromosome-scale genome assembly of the rough periwinkle Littorina saxatilis.</title>
        <authorList>
            <person name="De Jode A."/>
            <person name="Faria R."/>
            <person name="Formenti G."/>
            <person name="Sims Y."/>
            <person name="Smith T.P."/>
            <person name="Tracey A."/>
            <person name="Wood J.M.D."/>
            <person name="Zagrodzka Z.B."/>
            <person name="Johannesson K."/>
            <person name="Butlin R.K."/>
            <person name="Leder E.H."/>
        </authorList>
    </citation>
    <scope>NUCLEOTIDE SEQUENCE [LARGE SCALE GENOMIC DNA]</scope>
    <source>
        <strain evidence="5">Snail1</strain>
        <tissue evidence="5">Muscle</tissue>
    </source>
</reference>
<protein>
    <recommendedName>
        <fullName evidence="4">Fibronectin type-III domain-containing protein</fullName>
    </recommendedName>
</protein>
<feature type="compositionally biased region" description="Polar residues" evidence="1">
    <location>
        <begin position="818"/>
        <end position="831"/>
    </location>
</feature>
<dbReference type="InterPro" id="IPR003961">
    <property type="entry name" value="FN3_dom"/>
</dbReference>
<feature type="region of interest" description="Disordered" evidence="1">
    <location>
        <begin position="746"/>
        <end position="777"/>
    </location>
</feature>
<organism evidence="5 6">
    <name type="scientific">Littorina saxatilis</name>
    <dbReference type="NCBI Taxonomy" id="31220"/>
    <lineage>
        <taxon>Eukaryota</taxon>
        <taxon>Metazoa</taxon>
        <taxon>Spiralia</taxon>
        <taxon>Lophotrochozoa</taxon>
        <taxon>Mollusca</taxon>
        <taxon>Gastropoda</taxon>
        <taxon>Caenogastropoda</taxon>
        <taxon>Littorinimorpha</taxon>
        <taxon>Littorinoidea</taxon>
        <taxon>Littorinidae</taxon>
        <taxon>Littorina</taxon>
    </lineage>
</organism>
<dbReference type="SUPFAM" id="SSF49265">
    <property type="entry name" value="Fibronectin type III"/>
    <property type="match status" value="1"/>
</dbReference>
<evidence type="ECO:0000313" key="6">
    <source>
        <dbReference type="Proteomes" id="UP001374579"/>
    </source>
</evidence>
<keyword evidence="6" id="KW-1185">Reference proteome</keyword>
<dbReference type="SMART" id="SM00060">
    <property type="entry name" value="FN3"/>
    <property type="match status" value="2"/>
</dbReference>
<dbReference type="InterPro" id="IPR036116">
    <property type="entry name" value="FN3_sf"/>
</dbReference>
<dbReference type="PROSITE" id="PS50853">
    <property type="entry name" value="FN3"/>
    <property type="match status" value="1"/>
</dbReference>
<keyword evidence="3" id="KW-0732">Signal</keyword>
<accession>A0AAN9G9V7</accession>
<feature type="region of interest" description="Disordered" evidence="1">
    <location>
        <begin position="815"/>
        <end position="847"/>
    </location>
</feature>
<dbReference type="Proteomes" id="UP001374579">
    <property type="component" value="Unassembled WGS sequence"/>
</dbReference>
<feature type="transmembrane region" description="Helical" evidence="2">
    <location>
        <begin position="594"/>
        <end position="617"/>
    </location>
</feature>
<evidence type="ECO:0000259" key="4">
    <source>
        <dbReference type="PROSITE" id="PS50853"/>
    </source>
</evidence>
<evidence type="ECO:0000256" key="3">
    <source>
        <dbReference type="SAM" id="SignalP"/>
    </source>
</evidence>
<keyword evidence="2" id="KW-0472">Membrane</keyword>
<dbReference type="AlphaFoldDB" id="A0AAN9G9V7"/>
<feature type="chain" id="PRO_5042968636" description="Fibronectin type-III domain-containing protein" evidence="3">
    <location>
        <begin position="21"/>
        <end position="877"/>
    </location>
</feature>
<evidence type="ECO:0000313" key="5">
    <source>
        <dbReference type="EMBL" id="KAK7099829.1"/>
    </source>
</evidence>
<keyword evidence="2" id="KW-0812">Transmembrane</keyword>
<name>A0AAN9G9V7_9CAEN</name>
<feature type="domain" description="Fibronectin type-III" evidence="4">
    <location>
        <begin position="262"/>
        <end position="359"/>
    </location>
</feature>
<dbReference type="EMBL" id="JBAMIC010000011">
    <property type="protein sequence ID" value="KAK7099829.1"/>
    <property type="molecule type" value="Genomic_DNA"/>
</dbReference>
<evidence type="ECO:0000256" key="1">
    <source>
        <dbReference type="SAM" id="MobiDB-lite"/>
    </source>
</evidence>
<evidence type="ECO:0000256" key="2">
    <source>
        <dbReference type="SAM" id="Phobius"/>
    </source>
</evidence>
<gene>
    <name evidence="5" type="ORF">V1264_022877</name>
</gene>
<proteinExistence type="predicted"/>
<keyword evidence="2" id="KW-1133">Transmembrane helix</keyword>